<proteinExistence type="predicted"/>
<dbReference type="KEGG" id="gry:D7I44_01650"/>
<dbReference type="Proteomes" id="UP000275069">
    <property type="component" value="Chromosome"/>
</dbReference>
<dbReference type="OrthoDB" id="4571714at2"/>
<protein>
    <submittedName>
        <fullName evidence="1">Uncharacterized protein</fullName>
    </submittedName>
</protein>
<dbReference type="EMBL" id="CP032624">
    <property type="protein sequence ID" value="AYG02362.1"/>
    <property type="molecule type" value="Genomic_DNA"/>
</dbReference>
<reference evidence="1 2" key="1">
    <citation type="submission" date="2018-09" db="EMBL/GenBank/DDBJ databases">
        <title>Genome sequencing of strain 2DFW10M-5.</title>
        <authorList>
            <person name="Heo J."/>
            <person name="Kim S.-J."/>
            <person name="Kwon S.-W."/>
        </authorList>
    </citation>
    <scope>NUCLEOTIDE SEQUENCE [LARGE SCALE GENOMIC DNA]</scope>
    <source>
        <strain evidence="1 2">2DFW10M-5</strain>
    </source>
</reference>
<dbReference type="RefSeq" id="WP_120787896.1">
    <property type="nucleotide sequence ID" value="NZ_CP032624.1"/>
</dbReference>
<accession>A0A387BJD8</accession>
<organism evidence="1 2">
    <name type="scientific">Gryllotalpicola protaetiae</name>
    <dbReference type="NCBI Taxonomy" id="2419771"/>
    <lineage>
        <taxon>Bacteria</taxon>
        <taxon>Bacillati</taxon>
        <taxon>Actinomycetota</taxon>
        <taxon>Actinomycetes</taxon>
        <taxon>Micrococcales</taxon>
        <taxon>Microbacteriaceae</taxon>
        <taxon>Gryllotalpicola</taxon>
    </lineage>
</organism>
<name>A0A387BJD8_9MICO</name>
<gene>
    <name evidence="1" type="ORF">D7I44_01650</name>
</gene>
<evidence type="ECO:0000313" key="1">
    <source>
        <dbReference type="EMBL" id="AYG02362.1"/>
    </source>
</evidence>
<keyword evidence="2" id="KW-1185">Reference proteome</keyword>
<evidence type="ECO:0000313" key="2">
    <source>
        <dbReference type="Proteomes" id="UP000275069"/>
    </source>
</evidence>
<dbReference type="AlphaFoldDB" id="A0A387BJD8"/>
<sequence>MALTQISAGWQDIPNSAPMLGNDQIGDAARYAEKIGTMVADAPGDLPASGNWPGRRIYVISWGRPATWTGNAWVLEPMEADLPLPPAASGWTFGADTLFSVTGRRVRGSVLISRNVAIVAGAAMWTFPVGQRPTYTHTFSGHLVTGASPGMCWVVVNTDGTVVVGAYLTNSTATTMRVEVDFIRSGF</sequence>